<dbReference type="STRING" id="1123349.SAMN02744037_01574"/>
<dbReference type="GO" id="GO:0045893">
    <property type="term" value="P:positive regulation of DNA-templated transcription"/>
    <property type="evidence" value="ECO:0007669"/>
    <property type="project" value="InterPro"/>
</dbReference>
<dbReference type="Gene3D" id="2.30.24.10">
    <property type="entry name" value="CAT RNA-binding domain"/>
    <property type="match status" value="1"/>
</dbReference>
<keyword evidence="1" id="KW-0677">Repeat</keyword>
<keyword evidence="2" id="KW-0694">RNA-binding</keyword>
<evidence type="ECO:0000313" key="8">
    <source>
        <dbReference type="EMBL" id="SHK08029.1"/>
    </source>
</evidence>
<dbReference type="InterPro" id="IPR011608">
    <property type="entry name" value="PRD"/>
</dbReference>
<evidence type="ECO:0000313" key="9">
    <source>
        <dbReference type="Proteomes" id="UP000242497"/>
    </source>
</evidence>
<dbReference type="InterPro" id="IPR001550">
    <property type="entry name" value="Transcrpt_antitermin_CS"/>
</dbReference>
<accession>A0A1M6PJC1</accession>
<keyword evidence="4" id="KW-0010">Activator</keyword>
<organism evidence="8 9">
    <name type="scientific">Tepidibacter formicigenes DSM 15518</name>
    <dbReference type="NCBI Taxonomy" id="1123349"/>
    <lineage>
        <taxon>Bacteria</taxon>
        <taxon>Bacillati</taxon>
        <taxon>Bacillota</taxon>
        <taxon>Clostridia</taxon>
        <taxon>Peptostreptococcales</taxon>
        <taxon>Peptostreptococcaceae</taxon>
        <taxon>Tepidibacter</taxon>
    </lineage>
</organism>
<dbReference type="InterPro" id="IPR004341">
    <property type="entry name" value="CAT_RNA-bd_dom"/>
</dbReference>
<dbReference type="AlphaFoldDB" id="A0A1M6PJC1"/>
<dbReference type="OrthoDB" id="9813552at2"/>
<dbReference type="Pfam" id="PF00874">
    <property type="entry name" value="PRD"/>
    <property type="match status" value="2"/>
</dbReference>
<evidence type="ECO:0000259" key="7">
    <source>
        <dbReference type="PROSITE" id="PS51372"/>
    </source>
</evidence>
<dbReference type="InterPro" id="IPR036634">
    <property type="entry name" value="PRD_sf"/>
</dbReference>
<keyword evidence="5" id="KW-0804">Transcription</keyword>
<comment type="similarity">
    <text evidence="6">Belongs to the transcriptional antiterminator BglG family.</text>
</comment>
<feature type="domain" description="PRD" evidence="7">
    <location>
        <begin position="178"/>
        <end position="280"/>
    </location>
</feature>
<keyword evidence="9" id="KW-1185">Reference proteome</keyword>
<dbReference type="RefSeq" id="WP_072888864.1">
    <property type="nucleotide sequence ID" value="NZ_FRAE01000032.1"/>
</dbReference>
<gene>
    <name evidence="8" type="ORF">SAMN02744037_01574</name>
</gene>
<dbReference type="SUPFAM" id="SSF50151">
    <property type="entry name" value="SacY-like RNA-binding domain"/>
    <property type="match status" value="1"/>
</dbReference>
<dbReference type="Proteomes" id="UP000242497">
    <property type="component" value="Unassembled WGS sequence"/>
</dbReference>
<evidence type="ECO:0000256" key="2">
    <source>
        <dbReference type="ARBA" id="ARBA00022884"/>
    </source>
</evidence>
<reference evidence="9" key="1">
    <citation type="submission" date="2016-11" db="EMBL/GenBank/DDBJ databases">
        <authorList>
            <person name="Varghese N."/>
            <person name="Submissions S."/>
        </authorList>
    </citation>
    <scope>NUCLEOTIDE SEQUENCE [LARGE SCALE GENOMIC DNA]</scope>
    <source>
        <strain evidence="9">DSM 15518</strain>
    </source>
</reference>
<evidence type="ECO:0000256" key="1">
    <source>
        <dbReference type="ARBA" id="ARBA00022737"/>
    </source>
</evidence>
<dbReference type="PANTHER" id="PTHR30185">
    <property type="entry name" value="CRYPTIC BETA-GLUCOSIDE BGL OPERON ANTITERMINATOR"/>
    <property type="match status" value="1"/>
</dbReference>
<name>A0A1M6PJC1_9FIRM</name>
<dbReference type="InterPro" id="IPR036650">
    <property type="entry name" value="CAT_RNA-bd_dom_sf"/>
</dbReference>
<evidence type="ECO:0000256" key="5">
    <source>
        <dbReference type="ARBA" id="ARBA00023163"/>
    </source>
</evidence>
<evidence type="ECO:0000256" key="4">
    <source>
        <dbReference type="ARBA" id="ARBA00023159"/>
    </source>
</evidence>
<dbReference type="Gene3D" id="1.10.1790.10">
    <property type="entry name" value="PRD domain"/>
    <property type="match status" value="2"/>
</dbReference>
<keyword evidence="3" id="KW-0805">Transcription regulation</keyword>
<proteinExistence type="inferred from homology"/>
<evidence type="ECO:0000256" key="6">
    <source>
        <dbReference type="ARBA" id="ARBA00038510"/>
    </source>
</evidence>
<dbReference type="PROSITE" id="PS51372">
    <property type="entry name" value="PRD_2"/>
    <property type="match status" value="2"/>
</dbReference>
<protein>
    <submittedName>
        <fullName evidence="8">Transcriptional antiterminator, BglG family</fullName>
    </submittedName>
</protein>
<dbReference type="PANTHER" id="PTHR30185:SF15">
    <property type="entry name" value="CRYPTIC BETA-GLUCOSIDE BGL OPERON ANTITERMINATOR"/>
    <property type="match status" value="1"/>
</dbReference>
<evidence type="ECO:0000256" key="3">
    <source>
        <dbReference type="ARBA" id="ARBA00023015"/>
    </source>
</evidence>
<dbReference type="PROSITE" id="PS00654">
    <property type="entry name" value="PRD_1"/>
    <property type="match status" value="1"/>
</dbReference>
<sequence length="280" mass="32626">MNKNNFRILKVLNNNIVLAFDLKNKEETIIMGRGIGFGKKENKKVYIPYDNIEKSFIAYDEKMKNEYFRIVKQIDSKIIEISEKIIDIAEKKLGDLNSHIHILLTDHIGFAIERIKAGLEISNPFIDEIKILYPDEFDIASIGINMIKEELNVDLGYGEIGFITMHLHSARKNTNVKETIKNTRILNEIIEIIEGGLNIKLNKTGYNYKRLIHHLQGALDRIKNKKYIENPLLNNIKEEFKDSFEIIKKIKGKIEEEYKTIVPEQELGYMAIHIERLKIK</sequence>
<dbReference type="GO" id="GO:0003723">
    <property type="term" value="F:RNA binding"/>
    <property type="evidence" value="ECO:0007669"/>
    <property type="project" value="UniProtKB-KW"/>
</dbReference>
<feature type="domain" description="PRD" evidence="7">
    <location>
        <begin position="73"/>
        <end position="177"/>
    </location>
</feature>
<dbReference type="SMART" id="SM01061">
    <property type="entry name" value="CAT_RBD"/>
    <property type="match status" value="1"/>
</dbReference>
<dbReference type="Pfam" id="PF03123">
    <property type="entry name" value="CAT_RBD"/>
    <property type="match status" value="1"/>
</dbReference>
<dbReference type="SUPFAM" id="SSF63520">
    <property type="entry name" value="PTS-regulatory domain, PRD"/>
    <property type="match status" value="2"/>
</dbReference>
<dbReference type="InterPro" id="IPR050661">
    <property type="entry name" value="BglG_antiterminators"/>
</dbReference>
<dbReference type="EMBL" id="FRAE01000032">
    <property type="protein sequence ID" value="SHK08029.1"/>
    <property type="molecule type" value="Genomic_DNA"/>
</dbReference>